<dbReference type="InterPro" id="IPR006249">
    <property type="entry name" value="Aconitase/IRP2"/>
</dbReference>
<dbReference type="GO" id="GO:0003994">
    <property type="term" value="F:aconitate hydratase activity"/>
    <property type="evidence" value="ECO:0007669"/>
    <property type="project" value="UniProtKB-EC"/>
</dbReference>
<protein>
    <submittedName>
        <fullName evidence="5">Aconitate hydratase</fullName>
        <ecNumber evidence="5">4.2.1.3</ecNumber>
    </submittedName>
</protein>
<dbReference type="SUPFAM" id="SSF53732">
    <property type="entry name" value="Aconitase iron-sulfur domain"/>
    <property type="match status" value="1"/>
</dbReference>
<dbReference type="EMBL" id="UOEC01000003">
    <property type="protein sequence ID" value="VAV86440.1"/>
    <property type="molecule type" value="Genomic_DNA"/>
</dbReference>
<reference evidence="5" key="1">
    <citation type="submission" date="2018-06" db="EMBL/GenBank/DDBJ databases">
        <authorList>
            <person name="Zhirakovskaya E."/>
        </authorList>
    </citation>
    <scope>NUCLEOTIDE SEQUENCE</scope>
</reference>
<feature type="domain" description="Aconitase/3-isopropylmalate dehydratase large subunit alpha/beta/alpha" evidence="4">
    <location>
        <begin position="77"/>
        <end position="190"/>
    </location>
</feature>
<dbReference type="InterPro" id="IPR036008">
    <property type="entry name" value="Aconitase_4Fe-4S_dom"/>
</dbReference>
<dbReference type="AlphaFoldDB" id="A0A3B0QYQ2"/>
<evidence type="ECO:0000313" key="5">
    <source>
        <dbReference type="EMBL" id="VAV86440.1"/>
    </source>
</evidence>
<evidence type="ECO:0000256" key="2">
    <source>
        <dbReference type="ARBA" id="ARBA00023004"/>
    </source>
</evidence>
<feature type="non-terminal residue" evidence="5">
    <location>
        <position position="198"/>
    </location>
</feature>
<keyword evidence="3" id="KW-0411">Iron-sulfur</keyword>
<organism evidence="5">
    <name type="scientific">hydrothermal vent metagenome</name>
    <dbReference type="NCBI Taxonomy" id="652676"/>
    <lineage>
        <taxon>unclassified sequences</taxon>
        <taxon>metagenomes</taxon>
        <taxon>ecological metagenomes</taxon>
    </lineage>
</organism>
<keyword evidence="2" id="KW-0408">Iron</keyword>
<dbReference type="EC" id="4.2.1.3" evidence="5"/>
<keyword evidence="5" id="KW-0456">Lyase</keyword>
<gene>
    <name evidence="5" type="ORF">MNBD_ALPHA08-2133</name>
</gene>
<evidence type="ECO:0000256" key="1">
    <source>
        <dbReference type="ARBA" id="ARBA00022723"/>
    </source>
</evidence>
<dbReference type="GO" id="GO:0046872">
    <property type="term" value="F:metal ion binding"/>
    <property type="evidence" value="ECO:0007669"/>
    <property type="project" value="UniProtKB-KW"/>
</dbReference>
<name>A0A3B0QYQ2_9ZZZZ</name>
<dbReference type="Pfam" id="PF00330">
    <property type="entry name" value="Aconitase"/>
    <property type="match status" value="1"/>
</dbReference>
<evidence type="ECO:0000256" key="3">
    <source>
        <dbReference type="ARBA" id="ARBA00023014"/>
    </source>
</evidence>
<dbReference type="InterPro" id="IPR001030">
    <property type="entry name" value="Acoase/IPM_deHydtase_lsu_aba"/>
</dbReference>
<keyword evidence="1" id="KW-0479">Metal-binding</keyword>
<sequence>MSTSLDSFNCKTTLNVGSKPYTYFSLKKAEANGLAGISALPYTLKVLLENLLRHEDDRSVTRKDIVAIADWLKQGKSSAEIAFRPARVLMQDFTGVPAVVDLAAMRDGIKALGGDPEKINPLAPVDLVIDHSVMVDNFGNEDAFAANVAREYERNAERYEFLKWGQGAFDNFRAVPPGTGICHQVNLEYLARTVWSKP</sequence>
<dbReference type="PANTHER" id="PTHR11670">
    <property type="entry name" value="ACONITASE/IRON-RESPONSIVE ELEMENT FAMILY MEMBER"/>
    <property type="match status" value="1"/>
</dbReference>
<proteinExistence type="predicted"/>
<evidence type="ECO:0000259" key="4">
    <source>
        <dbReference type="Pfam" id="PF00330"/>
    </source>
</evidence>
<accession>A0A3B0QYQ2</accession>
<dbReference type="Gene3D" id="3.30.499.10">
    <property type="entry name" value="Aconitase, domain 3"/>
    <property type="match status" value="1"/>
</dbReference>
<dbReference type="GO" id="GO:0051536">
    <property type="term" value="F:iron-sulfur cluster binding"/>
    <property type="evidence" value="ECO:0007669"/>
    <property type="project" value="UniProtKB-KW"/>
</dbReference>
<dbReference type="InterPro" id="IPR015931">
    <property type="entry name" value="Acnase/IPM_dHydase_lsu_aba_1/3"/>
</dbReference>